<dbReference type="PROSITE" id="PS50113">
    <property type="entry name" value="PAC"/>
    <property type="match status" value="1"/>
</dbReference>
<evidence type="ECO:0000256" key="2">
    <source>
        <dbReference type="ARBA" id="ARBA00022475"/>
    </source>
</evidence>
<dbReference type="SMART" id="SM00304">
    <property type="entry name" value="HAMP"/>
    <property type="match status" value="2"/>
</dbReference>
<dbReference type="RefSeq" id="WP_212659861.1">
    <property type="nucleotide sequence ID" value="NZ_JAGXTP010000003.1"/>
</dbReference>
<keyword evidence="6 9" id="KW-0472">Membrane</keyword>
<dbReference type="Gene3D" id="3.30.450.20">
    <property type="entry name" value="PAS domain"/>
    <property type="match status" value="1"/>
</dbReference>
<accession>A0A942E8V0</accession>
<dbReference type="PROSITE" id="PS50111">
    <property type="entry name" value="CHEMOTAXIS_TRANSDUC_2"/>
    <property type="match status" value="1"/>
</dbReference>
<feature type="domain" description="HAMP" evidence="13">
    <location>
        <begin position="223"/>
        <end position="276"/>
    </location>
</feature>
<evidence type="ECO:0000256" key="3">
    <source>
        <dbReference type="ARBA" id="ARBA00022500"/>
    </source>
</evidence>
<dbReference type="InterPro" id="IPR035965">
    <property type="entry name" value="PAS-like_dom_sf"/>
</dbReference>
<dbReference type="Proteomes" id="UP000678281">
    <property type="component" value="Unassembled WGS sequence"/>
</dbReference>
<feature type="transmembrane region" description="Helical" evidence="9">
    <location>
        <begin position="200"/>
        <end position="221"/>
    </location>
</feature>
<dbReference type="NCBIfam" id="TIGR00229">
    <property type="entry name" value="sensory_box"/>
    <property type="match status" value="1"/>
</dbReference>
<evidence type="ECO:0000259" key="10">
    <source>
        <dbReference type="PROSITE" id="PS50111"/>
    </source>
</evidence>
<evidence type="ECO:0000259" key="12">
    <source>
        <dbReference type="PROSITE" id="PS50113"/>
    </source>
</evidence>
<evidence type="ECO:0000256" key="8">
    <source>
        <dbReference type="PROSITE-ProRule" id="PRU00284"/>
    </source>
</evidence>
<dbReference type="SUPFAM" id="SSF158472">
    <property type="entry name" value="HAMP domain-like"/>
    <property type="match status" value="1"/>
</dbReference>
<keyword evidence="15" id="KW-1185">Reference proteome</keyword>
<comment type="similarity">
    <text evidence="7">Belongs to the methyl-accepting chemotaxis (MCP) protein family.</text>
</comment>
<dbReference type="PRINTS" id="PR00260">
    <property type="entry name" value="CHEMTRNSDUCR"/>
</dbReference>
<dbReference type="InterPro" id="IPR003660">
    <property type="entry name" value="HAMP_dom"/>
</dbReference>
<dbReference type="InterPro" id="IPR013655">
    <property type="entry name" value="PAS_fold_3"/>
</dbReference>
<dbReference type="Pfam" id="PF00015">
    <property type="entry name" value="MCPsignal"/>
    <property type="match status" value="1"/>
</dbReference>
<dbReference type="SMART" id="SM00283">
    <property type="entry name" value="MA"/>
    <property type="match status" value="1"/>
</dbReference>
<dbReference type="SUPFAM" id="SSF55785">
    <property type="entry name" value="PYP-like sensor domain (PAS domain)"/>
    <property type="match status" value="1"/>
</dbReference>
<keyword evidence="8" id="KW-0807">Transducer</keyword>
<evidence type="ECO:0000256" key="4">
    <source>
        <dbReference type="ARBA" id="ARBA00022692"/>
    </source>
</evidence>
<evidence type="ECO:0000256" key="1">
    <source>
        <dbReference type="ARBA" id="ARBA00004651"/>
    </source>
</evidence>
<dbReference type="PANTHER" id="PTHR43531:SF11">
    <property type="entry name" value="METHYL-ACCEPTING CHEMOTAXIS PROTEIN 3"/>
    <property type="match status" value="1"/>
</dbReference>
<keyword evidence="3" id="KW-0145">Chemotaxis</keyword>
<dbReference type="GO" id="GO:0016020">
    <property type="term" value="C:membrane"/>
    <property type="evidence" value="ECO:0007669"/>
    <property type="project" value="UniProtKB-SubCell"/>
</dbReference>
<dbReference type="InterPro" id="IPR000700">
    <property type="entry name" value="PAS-assoc_C"/>
</dbReference>
<evidence type="ECO:0000259" key="11">
    <source>
        <dbReference type="PROSITE" id="PS50112"/>
    </source>
</evidence>
<feature type="transmembrane region" description="Helical" evidence="9">
    <location>
        <begin position="12"/>
        <end position="35"/>
    </location>
</feature>
<evidence type="ECO:0000256" key="5">
    <source>
        <dbReference type="ARBA" id="ARBA00022989"/>
    </source>
</evidence>
<dbReference type="InterPro" id="IPR000014">
    <property type="entry name" value="PAS"/>
</dbReference>
<name>A0A942E8V0_9HYPH</name>
<dbReference type="SMART" id="SM00086">
    <property type="entry name" value="PAC"/>
    <property type="match status" value="1"/>
</dbReference>
<dbReference type="GO" id="GO:0004888">
    <property type="term" value="F:transmembrane signaling receptor activity"/>
    <property type="evidence" value="ECO:0007669"/>
    <property type="project" value="InterPro"/>
</dbReference>
<dbReference type="PROSITE" id="PS50885">
    <property type="entry name" value="HAMP"/>
    <property type="match status" value="2"/>
</dbReference>
<keyword evidence="4 9" id="KW-0812">Transmembrane</keyword>
<dbReference type="Pfam" id="PF00672">
    <property type="entry name" value="HAMP"/>
    <property type="match status" value="2"/>
</dbReference>
<feature type="domain" description="Methyl-accepting transducer" evidence="10">
    <location>
        <begin position="461"/>
        <end position="690"/>
    </location>
</feature>
<organism evidence="14 15">
    <name type="scientific">Devosia litorisediminis</name>
    <dbReference type="NCBI Taxonomy" id="2829817"/>
    <lineage>
        <taxon>Bacteria</taxon>
        <taxon>Pseudomonadati</taxon>
        <taxon>Pseudomonadota</taxon>
        <taxon>Alphaproteobacteria</taxon>
        <taxon>Hyphomicrobiales</taxon>
        <taxon>Devosiaceae</taxon>
        <taxon>Devosia</taxon>
    </lineage>
</organism>
<comment type="caution">
    <text evidence="14">The sequence shown here is derived from an EMBL/GenBank/DDBJ whole genome shotgun (WGS) entry which is preliminary data.</text>
</comment>
<sequence length="723" mass="76468">MAILLGNIRLTFAIAAMAIGSITIAIAAVVAGLFVSLSGTASTDVANALSSATRITSEILRVNLPSLEVVPDEQGNVAGLTMRSMPRFRNHGVIDTISDVTAQQAAIYVFDAEVGPDFLVGTTSLMAGTEERLLERPIMAGTELFKSMMANQTVRVNETINGVQYATRYQPIAMADGTVIGALFVAVERAPIEAVVGQSMTMLAIVGGLALLVIGIVALLLSRALTRPIPQLSMAMTAIADGALETEVPYTRNGNEIGTMARAVEVFRTNSQRIAQLGAETNRHLEEAADHTGQLNAISMSQLVAEFTLGGELITANDRFLQLLGYSAEQIVGKPNAQLLFDASASDPGYRQFWADLAGGTFKSGEYRRRTRDGREVWIQSTFTPILGLDGAPYKVVQFATDVTARKQAVAAVGAALLALADGDLTQRIDTAFEAEFEELRHALNSTVTRFADIVGQLRETSRSIRVATGEILGGANDLSERTTKQAATIEETSAAMEQLASTVLRNAQNAEAASMKSRGVSRTAQEGGDVMSQATGAMEKITSSSGKISNIIGMIDDIAFQTNLLALNASVEAARAGDAGKGFAVVAVEVRRLAQSAASASADVKLLVEQSASEVSGGTKLVADAAGKLEAILEGIRENSLVMEGIARDSKEQASSIEEVSVAVRQMDEMTQHNAALVEQTNAAIEQTEGQASELDRIVDIFVLDADEFGRSQLVTSTSRAA</sequence>
<comment type="subcellular location">
    <subcellularLocation>
        <location evidence="1">Cell membrane</location>
        <topology evidence="1">Multi-pass membrane protein</topology>
    </subcellularLocation>
</comment>
<dbReference type="InterPro" id="IPR001610">
    <property type="entry name" value="PAC"/>
</dbReference>
<dbReference type="PROSITE" id="PS50112">
    <property type="entry name" value="PAS"/>
    <property type="match status" value="1"/>
</dbReference>
<evidence type="ECO:0000256" key="9">
    <source>
        <dbReference type="SAM" id="Phobius"/>
    </source>
</evidence>
<evidence type="ECO:0000313" key="15">
    <source>
        <dbReference type="Proteomes" id="UP000678281"/>
    </source>
</evidence>
<dbReference type="InterPro" id="IPR051310">
    <property type="entry name" value="MCP_chemotaxis"/>
</dbReference>
<feature type="domain" description="PAC" evidence="12">
    <location>
        <begin position="363"/>
        <end position="415"/>
    </location>
</feature>
<dbReference type="InterPro" id="IPR033463">
    <property type="entry name" value="sCache_3"/>
</dbReference>
<dbReference type="CDD" id="cd00130">
    <property type="entry name" value="PAS"/>
    <property type="match status" value="1"/>
</dbReference>
<dbReference type="InterPro" id="IPR004089">
    <property type="entry name" value="MCPsignal_dom"/>
</dbReference>
<reference evidence="14" key="1">
    <citation type="submission" date="2021-04" db="EMBL/GenBank/DDBJ databases">
        <title>Devosia litorisediminis sp. nov., isolated from a sand dune.</title>
        <authorList>
            <person name="Park S."/>
            <person name="Yoon J.-H."/>
        </authorList>
    </citation>
    <scope>NUCLEOTIDE SEQUENCE</scope>
    <source>
        <strain evidence="14">BSSL-BM10</strain>
    </source>
</reference>
<dbReference type="EMBL" id="JAGXTP010000003">
    <property type="protein sequence ID" value="MBS3850233.1"/>
    <property type="molecule type" value="Genomic_DNA"/>
</dbReference>
<dbReference type="Pfam" id="PF17202">
    <property type="entry name" value="sCache_3_3"/>
    <property type="match status" value="1"/>
</dbReference>
<dbReference type="Gene3D" id="1.10.287.950">
    <property type="entry name" value="Methyl-accepting chemotaxis protein"/>
    <property type="match status" value="1"/>
</dbReference>
<dbReference type="Gene3D" id="6.10.340.10">
    <property type="match status" value="1"/>
</dbReference>
<evidence type="ECO:0000256" key="7">
    <source>
        <dbReference type="ARBA" id="ARBA00029447"/>
    </source>
</evidence>
<evidence type="ECO:0000256" key="6">
    <source>
        <dbReference type="ARBA" id="ARBA00023136"/>
    </source>
</evidence>
<dbReference type="GO" id="GO:0007165">
    <property type="term" value="P:signal transduction"/>
    <property type="evidence" value="ECO:0007669"/>
    <property type="project" value="UniProtKB-KW"/>
</dbReference>
<protein>
    <submittedName>
        <fullName evidence="14">PAS domain S-box protein</fullName>
    </submittedName>
</protein>
<keyword evidence="5 9" id="KW-1133">Transmembrane helix</keyword>
<dbReference type="InterPro" id="IPR004090">
    <property type="entry name" value="Chemotax_Me-accpt_rcpt"/>
</dbReference>
<dbReference type="Pfam" id="PF08447">
    <property type="entry name" value="PAS_3"/>
    <property type="match status" value="1"/>
</dbReference>
<gene>
    <name evidence="14" type="ORF">KD146_16155</name>
</gene>
<keyword evidence="2" id="KW-1003">Cell membrane</keyword>
<dbReference type="CDD" id="cd06225">
    <property type="entry name" value="HAMP"/>
    <property type="match status" value="1"/>
</dbReference>
<proteinExistence type="inferred from homology"/>
<dbReference type="AlphaFoldDB" id="A0A942E8V0"/>
<evidence type="ECO:0000259" key="13">
    <source>
        <dbReference type="PROSITE" id="PS50885"/>
    </source>
</evidence>
<dbReference type="GO" id="GO:0006935">
    <property type="term" value="P:chemotaxis"/>
    <property type="evidence" value="ECO:0007669"/>
    <property type="project" value="UniProtKB-KW"/>
</dbReference>
<evidence type="ECO:0000313" key="14">
    <source>
        <dbReference type="EMBL" id="MBS3850233.1"/>
    </source>
</evidence>
<feature type="domain" description="HAMP" evidence="13">
    <location>
        <begin position="404"/>
        <end position="456"/>
    </location>
</feature>
<dbReference type="SUPFAM" id="SSF58104">
    <property type="entry name" value="Methyl-accepting chemotaxis protein (MCP) signaling domain"/>
    <property type="match status" value="1"/>
</dbReference>
<feature type="domain" description="PAS" evidence="11">
    <location>
        <begin position="311"/>
        <end position="334"/>
    </location>
</feature>
<dbReference type="FunFam" id="1.10.287.950:FF:000001">
    <property type="entry name" value="Methyl-accepting chemotaxis sensory transducer"/>
    <property type="match status" value="1"/>
</dbReference>
<dbReference type="PANTHER" id="PTHR43531">
    <property type="entry name" value="PROTEIN ICFG"/>
    <property type="match status" value="1"/>
</dbReference>